<evidence type="ECO:0000313" key="2">
    <source>
        <dbReference type="EMBL" id="PLW26653.1"/>
    </source>
</evidence>
<evidence type="ECO:0000256" key="1">
    <source>
        <dbReference type="SAM" id="SignalP"/>
    </source>
</evidence>
<feature type="signal peptide" evidence="1">
    <location>
        <begin position="1"/>
        <end position="27"/>
    </location>
</feature>
<comment type="caution">
    <text evidence="2">The sequence shown here is derived from an EMBL/GenBank/DDBJ whole genome shotgun (WGS) entry which is preliminary data.</text>
</comment>
<evidence type="ECO:0000313" key="3">
    <source>
        <dbReference type="Proteomes" id="UP000235392"/>
    </source>
</evidence>
<protein>
    <submittedName>
        <fullName evidence="2">Uncharacterized protein</fullName>
    </submittedName>
</protein>
<gene>
    <name evidence="2" type="ORF">PCASD_22939</name>
</gene>
<organism evidence="2 3">
    <name type="scientific">Puccinia coronata f. sp. avenae</name>
    <dbReference type="NCBI Taxonomy" id="200324"/>
    <lineage>
        <taxon>Eukaryota</taxon>
        <taxon>Fungi</taxon>
        <taxon>Dikarya</taxon>
        <taxon>Basidiomycota</taxon>
        <taxon>Pucciniomycotina</taxon>
        <taxon>Pucciniomycetes</taxon>
        <taxon>Pucciniales</taxon>
        <taxon>Pucciniaceae</taxon>
        <taxon>Puccinia</taxon>
    </lineage>
</organism>
<keyword evidence="1" id="KW-0732">Signal</keyword>
<dbReference type="AlphaFoldDB" id="A0A2N5TMD8"/>
<dbReference type="EMBL" id="PGCI01000450">
    <property type="protein sequence ID" value="PLW26653.1"/>
    <property type="molecule type" value="Genomic_DNA"/>
</dbReference>
<reference evidence="2 3" key="1">
    <citation type="submission" date="2017-11" db="EMBL/GenBank/DDBJ databases">
        <title>De novo assembly and phasing of dikaryotic genomes from two isolates of Puccinia coronata f. sp. avenae, the causal agent of oat crown rust.</title>
        <authorList>
            <person name="Miller M.E."/>
            <person name="Zhang Y."/>
            <person name="Omidvar V."/>
            <person name="Sperschneider J."/>
            <person name="Schwessinger B."/>
            <person name="Raley C."/>
            <person name="Palmer J.M."/>
            <person name="Garnica D."/>
            <person name="Upadhyaya N."/>
            <person name="Rathjen J."/>
            <person name="Taylor J.M."/>
            <person name="Park R.F."/>
            <person name="Dodds P.N."/>
            <person name="Hirsch C.D."/>
            <person name="Kianian S.F."/>
            <person name="Figueroa M."/>
        </authorList>
    </citation>
    <scope>NUCLEOTIDE SEQUENCE [LARGE SCALE GENOMIC DNA]</scope>
    <source>
        <strain evidence="2">12SD80</strain>
    </source>
</reference>
<feature type="chain" id="PRO_5014917892" evidence="1">
    <location>
        <begin position="28"/>
        <end position="490"/>
    </location>
</feature>
<sequence>MISNPNASLVVVSMIALLHTCIQDCSSWPLPGEGRSSPEEWQWLSYSLEVPESPRDYTYHDMAFRSGPDSPQFPYTHIPPLHQNHAPGSSHGLHHDYHEHITNAYHQPSSSHTVEHHYSNQPSYNDMSNQHCIPLSEPEPIVEQRTVHQQGMHHDQMNHFSSCYDDMSDSKQHWNPLSEAEPIVEQQTIHQQEMYHKQMNHFTVSDSMSDMYFGWLSTLSFPSGTILTALCEDEWGLSTILSRRFDLGAIPALENNVETADRNLRHLLREIDTRNKQFLVLFTPADWDDFMATLQQHQNYHDMQDENARLLQWLLDQLELVPQHNDRHGSQLARTLSPFQQMLFEFLNKDFEPAEFTTLLWQPNPRESMKERAKKSATFAPANRAMADCTRIAINALGTYYKSSNPSKFYTLFFQDWYFANNFLLMKAREHNSASSRYFPEKWVKLAILPWKDPHQFHPDAEATQALVAFKRFIRGSVKVTKKFGLIPPS</sequence>
<accession>A0A2N5TMD8</accession>
<proteinExistence type="predicted"/>
<name>A0A2N5TMD8_9BASI</name>
<dbReference type="Proteomes" id="UP000235392">
    <property type="component" value="Unassembled WGS sequence"/>
</dbReference>